<name>A0A327XI30_9RHOB</name>
<dbReference type="RefSeq" id="WP_009502976.1">
    <property type="nucleotide sequence ID" value="NZ_LIGK01000107.1"/>
</dbReference>
<dbReference type="SUPFAM" id="SSF53955">
    <property type="entry name" value="Lysozyme-like"/>
    <property type="match status" value="1"/>
</dbReference>
<accession>A0A327XI30</accession>
<evidence type="ECO:0000313" key="6">
    <source>
        <dbReference type="Proteomes" id="UP000249165"/>
    </source>
</evidence>
<evidence type="ECO:0000313" key="5">
    <source>
        <dbReference type="EMBL" id="RAK08084.1"/>
    </source>
</evidence>
<dbReference type="EMBL" id="QLMG01000088">
    <property type="protein sequence ID" value="RAK08084.1"/>
    <property type="molecule type" value="Genomic_DNA"/>
</dbReference>
<evidence type="ECO:0000259" key="4">
    <source>
        <dbReference type="Pfam" id="PF01464"/>
    </source>
</evidence>
<keyword evidence="6" id="KW-1185">Reference proteome</keyword>
<protein>
    <submittedName>
        <fullName evidence="5">Transglycosylase-like protein with SLT domain</fullName>
    </submittedName>
</protein>
<gene>
    <name evidence="5" type="ORF">ATI53_10882</name>
</gene>
<dbReference type="AlphaFoldDB" id="A0A327XI30"/>
<dbReference type="Pfam" id="PF01464">
    <property type="entry name" value="SLT"/>
    <property type="match status" value="1"/>
</dbReference>
<comment type="caution">
    <text evidence="5">The sequence shown here is derived from an EMBL/GenBank/DDBJ whole genome shotgun (WGS) entry which is preliminary data.</text>
</comment>
<comment type="similarity">
    <text evidence="2">Belongs to the virb1 family.</text>
</comment>
<dbReference type="InterPro" id="IPR008258">
    <property type="entry name" value="Transglycosylase_SLT_dom_1"/>
</dbReference>
<feature type="signal peptide" evidence="3">
    <location>
        <begin position="1"/>
        <end position="31"/>
    </location>
</feature>
<dbReference type="PANTHER" id="PTHR37423">
    <property type="entry name" value="SOLUBLE LYTIC MUREIN TRANSGLYCOSYLASE-RELATED"/>
    <property type="match status" value="1"/>
</dbReference>
<evidence type="ECO:0000256" key="2">
    <source>
        <dbReference type="ARBA" id="ARBA00009387"/>
    </source>
</evidence>
<dbReference type="Proteomes" id="UP000249165">
    <property type="component" value="Unassembled WGS sequence"/>
</dbReference>
<dbReference type="InterPro" id="IPR023346">
    <property type="entry name" value="Lysozyme-like_dom_sf"/>
</dbReference>
<proteinExistence type="inferred from homology"/>
<evidence type="ECO:0000256" key="1">
    <source>
        <dbReference type="ARBA" id="ARBA00007734"/>
    </source>
</evidence>
<comment type="similarity">
    <text evidence="1">Belongs to the transglycosylase Slt family.</text>
</comment>
<sequence length="212" mass="22977">MHNLARNALRALVLCAVSAPIATMSATGAGADTISTKNRVMLFRQQTSVLDTRASEQYRNSVRLQPPSVVTPTKWGPMGGDEGSLPVYRGAYKGPFADVARMAARRNGIPEDLFLRLVKQESNWNPSAKSHKGAIGLAQLMPFTARALGVDPHDPAQNLDGGARYLKAQYIKFGSWRLALAAYNAGPGAVEKHGGVPPYRETRNYVKTIWGS</sequence>
<keyword evidence="3" id="KW-0732">Signal</keyword>
<dbReference type="Gene3D" id="1.10.530.10">
    <property type="match status" value="1"/>
</dbReference>
<dbReference type="PANTHER" id="PTHR37423:SF2">
    <property type="entry name" value="MEMBRANE-BOUND LYTIC MUREIN TRANSGLYCOSYLASE C"/>
    <property type="match status" value="1"/>
</dbReference>
<feature type="chain" id="PRO_5016253819" evidence="3">
    <location>
        <begin position="32"/>
        <end position="212"/>
    </location>
</feature>
<evidence type="ECO:0000256" key="3">
    <source>
        <dbReference type="SAM" id="SignalP"/>
    </source>
</evidence>
<feature type="domain" description="Transglycosylase SLT" evidence="4">
    <location>
        <begin position="99"/>
        <end position="198"/>
    </location>
</feature>
<dbReference type="CDD" id="cd00254">
    <property type="entry name" value="LT-like"/>
    <property type="match status" value="1"/>
</dbReference>
<organism evidence="5 6">
    <name type="scientific">Salipiger aestuarii</name>
    <dbReference type="NCBI Taxonomy" id="568098"/>
    <lineage>
        <taxon>Bacteria</taxon>
        <taxon>Pseudomonadati</taxon>
        <taxon>Pseudomonadota</taxon>
        <taxon>Alphaproteobacteria</taxon>
        <taxon>Rhodobacterales</taxon>
        <taxon>Roseobacteraceae</taxon>
        <taxon>Salipiger</taxon>
    </lineage>
</organism>
<reference evidence="5 6" key="1">
    <citation type="submission" date="2018-06" db="EMBL/GenBank/DDBJ databases">
        <title>Genomic Encyclopedia of Archaeal and Bacterial Type Strains, Phase II (KMG-II): from individual species to whole genera.</title>
        <authorList>
            <person name="Goeker M."/>
        </authorList>
    </citation>
    <scope>NUCLEOTIDE SEQUENCE [LARGE SCALE GENOMIC DNA]</scope>
    <source>
        <strain evidence="5 6">DSM 22011</strain>
    </source>
</reference>